<dbReference type="InterPro" id="IPR025850">
    <property type="entry name" value="SUKH-3"/>
</dbReference>
<evidence type="ECO:0000313" key="1">
    <source>
        <dbReference type="EMBL" id="EAQ77732.1"/>
    </source>
</evidence>
<accession>A4A0B2</accession>
<name>A4A0B2_9BACT</name>
<proteinExistence type="predicted"/>
<protein>
    <recommendedName>
        <fullName evidence="3">SMI1/KNR4 family protein</fullName>
    </recommendedName>
</protein>
<evidence type="ECO:0000313" key="2">
    <source>
        <dbReference type="Proteomes" id="UP000004358"/>
    </source>
</evidence>
<gene>
    <name evidence="1" type="ORF">DSM3645_25222</name>
</gene>
<organism evidence="1 2">
    <name type="scientific">Blastopirellula marina DSM 3645</name>
    <dbReference type="NCBI Taxonomy" id="314230"/>
    <lineage>
        <taxon>Bacteria</taxon>
        <taxon>Pseudomonadati</taxon>
        <taxon>Planctomycetota</taxon>
        <taxon>Planctomycetia</taxon>
        <taxon>Pirellulales</taxon>
        <taxon>Pirellulaceae</taxon>
        <taxon>Blastopirellula</taxon>
    </lineage>
</organism>
<reference evidence="1 2" key="1">
    <citation type="submission" date="2006-02" db="EMBL/GenBank/DDBJ databases">
        <authorList>
            <person name="Amann R."/>
            <person name="Ferriera S."/>
            <person name="Johnson J."/>
            <person name="Kravitz S."/>
            <person name="Halpern A."/>
            <person name="Remington K."/>
            <person name="Beeson K."/>
            <person name="Tran B."/>
            <person name="Rogers Y.-H."/>
            <person name="Friedman R."/>
            <person name="Venter J.C."/>
        </authorList>
    </citation>
    <scope>NUCLEOTIDE SEQUENCE [LARGE SCALE GENOMIC DNA]</scope>
    <source>
        <strain evidence="1 2">DSM 3645</strain>
    </source>
</reference>
<dbReference type="AlphaFoldDB" id="A4A0B2"/>
<sequence>MLAAGWRADRNVLNQLDMPKSYLMFPAITQIFAEFGNLKLATARETIWIGVEADPECIEECSEFEAHVDTQLFPIGHCSGCDFIYIVADIEGRIYLLNDELRLYALDIYGAIECLLLDRWRCDNVDGVIEGSVWKIRE</sequence>
<comment type="caution">
    <text evidence="1">The sequence shown here is derived from an EMBL/GenBank/DDBJ whole genome shotgun (WGS) entry which is preliminary data.</text>
</comment>
<dbReference type="Proteomes" id="UP000004358">
    <property type="component" value="Unassembled WGS sequence"/>
</dbReference>
<dbReference type="Pfam" id="PF14433">
    <property type="entry name" value="SUKH-3"/>
    <property type="match status" value="1"/>
</dbReference>
<dbReference type="EMBL" id="AANZ01000028">
    <property type="protein sequence ID" value="EAQ77732.1"/>
    <property type="molecule type" value="Genomic_DNA"/>
</dbReference>
<dbReference type="HOGENOM" id="CLU_1851273_0_0_0"/>
<evidence type="ECO:0008006" key="3">
    <source>
        <dbReference type="Google" id="ProtNLM"/>
    </source>
</evidence>
<dbReference type="STRING" id="314230.DSM3645_25222"/>